<evidence type="ECO:0000313" key="1">
    <source>
        <dbReference type="Proteomes" id="UP000050790"/>
    </source>
</evidence>
<proteinExistence type="predicted"/>
<accession>A0AA84ZUU1</accession>
<protein>
    <submittedName>
        <fullName evidence="2">Uncharacterized protein</fullName>
    </submittedName>
</protein>
<sequence>MDSFKRETEVIGNDVIKLITSLFNGWYLTTDYKTNPLIIRKSLFRDKTFSLTGLLLPLLLQSGSTSIFSLKLIKDDDLHIH</sequence>
<name>A0AA84ZUU1_9TREM</name>
<dbReference type="AlphaFoldDB" id="A0AA84ZUU1"/>
<evidence type="ECO:0000313" key="2">
    <source>
        <dbReference type="WBParaSite" id="SMRG1_49480.1"/>
    </source>
</evidence>
<organism evidence="1 2">
    <name type="scientific">Schistosoma margrebowiei</name>
    <dbReference type="NCBI Taxonomy" id="48269"/>
    <lineage>
        <taxon>Eukaryota</taxon>
        <taxon>Metazoa</taxon>
        <taxon>Spiralia</taxon>
        <taxon>Lophotrochozoa</taxon>
        <taxon>Platyhelminthes</taxon>
        <taxon>Trematoda</taxon>
        <taxon>Digenea</taxon>
        <taxon>Strigeidida</taxon>
        <taxon>Schistosomatoidea</taxon>
        <taxon>Schistosomatidae</taxon>
        <taxon>Schistosoma</taxon>
    </lineage>
</organism>
<reference evidence="2" key="1">
    <citation type="submission" date="2023-11" db="UniProtKB">
        <authorList>
            <consortium name="WormBaseParasite"/>
        </authorList>
    </citation>
    <scope>IDENTIFICATION</scope>
</reference>
<dbReference type="Proteomes" id="UP000050790">
    <property type="component" value="Unassembled WGS sequence"/>
</dbReference>
<dbReference type="WBParaSite" id="SMRG1_49480.1">
    <property type="protein sequence ID" value="SMRG1_49480.1"/>
    <property type="gene ID" value="SMRG1_49480"/>
</dbReference>